<dbReference type="PROSITE" id="PS50956">
    <property type="entry name" value="HTH_ASNC_2"/>
    <property type="match status" value="1"/>
</dbReference>
<evidence type="ECO:0000256" key="2">
    <source>
        <dbReference type="ARBA" id="ARBA00023125"/>
    </source>
</evidence>
<dbReference type="Pfam" id="PF13412">
    <property type="entry name" value="HTH_24"/>
    <property type="match status" value="1"/>
</dbReference>
<sequence length="148" mass="16430">MTNVDLASRAGISAPPCLRRVRALEEAGYIRGYHADIAPEMLGFTVTIYAHVGLTSQAEGDLARFEQMVGDWPEVRECHMLMGEADFLLKIVAKDWDAFQRFLTSKLTPAPLVSNVKTALVIRTRKRLPGVPVEEEPDDDHEDEHAAG</sequence>
<name>A0A918XTM8_9PROT</name>
<accession>A0A918XTM8</accession>
<dbReference type="InterPro" id="IPR036388">
    <property type="entry name" value="WH-like_DNA-bd_sf"/>
</dbReference>
<organism evidence="5 6">
    <name type="scientific">Thalassobaculum fulvum</name>
    <dbReference type="NCBI Taxonomy" id="1633335"/>
    <lineage>
        <taxon>Bacteria</taxon>
        <taxon>Pseudomonadati</taxon>
        <taxon>Pseudomonadota</taxon>
        <taxon>Alphaproteobacteria</taxon>
        <taxon>Rhodospirillales</taxon>
        <taxon>Thalassobaculaceae</taxon>
        <taxon>Thalassobaculum</taxon>
    </lineage>
</organism>
<feature type="domain" description="HTH asnC-type" evidence="4">
    <location>
        <begin position="1"/>
        <end position="45"/>
    </location>
</feature>
<keyword evidence="1" id="KW-0805">Transcription regulation</keyword>
<keyword evidence="3" id="KW-0804">Transcription</keyword>
<evidence type="ECO:0000259" key="4">
    <source>
        <dbReference type="PROSITE" id="PS50956"/>
    </source>
</evidence>
<evidence type="ECO:0000313" key="6">
    <source>
        <dbReference type="Proteomes" id="UP000630353"/>
    </source>
</evidence>
<dbReference type="InterPro" id="IPR011991">
    <property type="entry name" value="ArsR-like_HTH"/>
</dbReference>
<dbReference type="InterPro" id="IPR000485">
    <property type="entry name" value="AsnC-type_HTH_dom"/>
</dbReference>
<protein>
    <submittedName>
        <fullName evidence="5">AsnC family transcriptional regulator</fullName>
    </submittedName>
</protein>
<dbReference type="Proteomes" id="UP000630353">
    <property type="component" value="Unassembled WGS sequence"/>
</dbReference>
<dbReference type="InterPro" id="IPR011008">
    <property type="entry name" value="Dimeric_a/b-barrel"/>
</dbReference>
<dbReference type="Pfam" id="PF01037">
    <property type="entry name" value="AsnC_trans_reg"/>
    <property type="match status" value="1"/>
</dbReference>
<reference evidence="5" key="1">
    <citation type="journal article" date="2014" name="Int. J. Syst. Evol. Microbiol.">
        <title>Complete genome sequence of Corynebacterium casei LMG S-19264T (=DSM 44701T), isolated from a smear-ripened cheese.</title>
        <authorList>
            <consortium name="US DOE Joint Genome Institute (JGI-PGF)"/>
            <person name="Walter F."/>
            <person name="Albersmeier A."/>
            <person name="Kalinowski J."/>
            <person name="Ruckert C."/>
        </authorList>
    </citation>
    <scope>NUCLEOTIDE SEQUENCE</scope>
    <source>
        <strain evidence="5">KCTC 42651</strain>
    </source>
</reference>
<dbReference type="GO" id="GO:0006355">
    <property type="term" value="P:regulation of DNA-templated transcription"/>
    <property type="evidence" value="ECO:0007669"/>
    <property type="project" value="UniProtKB-ARBA"/>
</dbReference>
<dbReference type="GO" id="GO:0005829">
    <property type="term" value="C:cytosol"/>
    <property type="evidence" value="ECO:0007669"/>
    <property type="project" value="TreeGrafter"/>
</dbReference>
<evidence type="ECO:0000256" key="3">
    <source>
        <dbReference type="ARBA" id="ARBA00023163"/>
    </source>
</evidence>
<dbReference type="SUPFAM" id="SSF46785">
    <property type="entry name" value="Winged helix' DNA-binding domain"/>
    <property type="match status" value="1"/>
</dbReference>
<dbReference type="AlphaFoldDB" id="A0A918XTM8"/>
<dbReference type="SUPFAM" id="SSF54909">
    <property type="entry name" value="Dimeric alpha+beta barrel"/>
    <property type="match status" value="1"/>
</dbReference>
<dbReference type="InterPro" id="IPR019888">
    <property type="entry name" value="Tscrpt_reg_AsnC-like"/>
</dbReference>
<dbReference type="CDD" id="cd00090">
    <property type="entry name" value="HTH_ARSR"/>
    <property type="match status" value="1"/>
</dbReference>
<proteinExistence type="predicted"/>
<evidence type="ECO:0000313" key="5">
    <source>
        <dbReference type="EMBL" id="GHD54642.1"/>
    </source>
</evidence>
<keyword evidence="6" id="KW-1185">Reference proteome</keyword>
<reference evidence="5" key="2">
    <citation type="submission" date="2020-09" db="EMBL/GenBank/DDBJ databases">
        <authorList>
            <person name="Sun Q."/>
            <person name="Kim S."/>
        </authorList>
    </citation>
    <scope>NUCLEOTIDE SEQUENCE</scope>
    <source>
        <strain evidence="5">KCTC 42651</strain>
    </source>
</reference>
<dbReference type="SMART" id="SM00344">
    <property type="entry name" value="HTH_ASNC"/>
    <property type="match status" value="1"/>
</dbReference>
<dbReference type="PANTHER" id="PTHR30154:SF34">
    <property type="entry name" value="TRANSCRIPTIONAL REGULATOR AZLB"/>
    <property type="match status" value="1"/>
</dbReference>
<dbReference type="Gene3D" id="1.10.10.10">
    <property type="entry name" value="Winged helix-like DNA-binding domain superfamily/Winged helix DNA-binding domain"/>
    <property type="match status" value="1"/>
</dbReference>
<comment type="caution">
    <text evidence="5">The sequence shown here is derived from an EMBL/GenBank/DDBJ whole genome shotgun (WGS) entry which is preliminary data.</text>
</comment>
<gene>
    <name evidence="5" type="ORF">GCM10017083_32390</name>
</gene>
<keyword evidence="2" id="KW-0238">DNA-binding</keyword>
<dbReference type="InterPro" id="IPR036390">
    <property type="entry name" value="WH_DNA-bd_sf"/>
</dbReference>
<dbReference type="GO" id="GO:0043565">
    <property type="term" value="F:sequence-specific DNA binding"/>
    <property type="evidence" value="ECO:0007669"/>
    <property type="project" value="InterPro"/>
</dbReference>
<dbReference type="InterPro" id="IPR019887">
    <property type="entry name" value="Tscrpt_reg_AsnC/Lrp_C"/>
</dbReference>
<dbReference type="PANTHER" id="PTHR30154">
    <property type="entry name" value="LEUCINE-RESPONSIVE REGULATORY PROTEIN"/>
    <property type="match status" value="1"/>
</dbReference>
<dbReference type="GO" id="GO:0043200">
    <property type="term" value="P:response to amino acid"/>
    <property type="evidence" value="ECO:0007669"/>
    <property type="project" value="TreeGrafter"/>
</dbReference>
<dbReference type="EMBL" id="BMZS01000007">
    <property type="protein sequence ID" value="GHD54642.1"/>
    <property type="molecule type" value="Genomic_DNA"/>
</dbReference>
<evidence type="ECO:0000256" key="1">
    <source>
        <dbReference type="ARBA" id="ARBA00023015"/>
    </source>
</evidence>
<dbReference type="Gene3D" id="3.30.70.920">
    <property type="match status" value="1"/>
</dbReference>